<proteinExistence type="predicted"/>
<accession>A0AAD7K0V6</accession>
<dbReference type="Proteomes" id="UP001215280">
    <property type="component" value="Unassembled WGS sequence"/>
</dbReference>
<feature type="non-terminal residue" evidence="1">
    <location>
        <position position="198"/>
    </location>
</feature>
<keyword evidence="2" id="KW-1185">Reference proteome</keyword>
<name>A0AAD7K0V6_9AGAR</name>
<reference evidence="1" key="1">
    <citation type="submission" date="2023-03" db="EMBL/GenBank/DDBJ databases">
        <title>Massive genome expansion in bonnet fungi (Mycena s.s.) driven by repeated elements and novel gene families across ecological guilds.</title>
        <authorList>
            <consortium name="Lawrence Berkeley National Laboratory"/>
            <person name="Harder C.B."/>
            <person name="Miyauchi S."/>
            <person name="Viragh M."/>
            <person name="Kuo A."/>
            <person name="Thoen E."/>
            <person name="Andreopoulos B."/>
            <person name="Lu D."/>
            <person name="Skrede I."/>
            <person name="Drula E."/>
            <person name="Henrissat B."/>
            <person name="Morin E."/>
            <person name="Kohler A."/>
            <person name="Barry K."/>
            <person name="LaButti K."/>
            <person name="Morin E."/>
            <person name="Salamov A."/>
            <person name="Lipzen A."/>
            <person name="Mereny Z."/>
            <person name="Hegedus B."/>
            <person name="Baldrian P."/>
            <person name="Stursova M."/>
            <person name="Weitz H."/>
            <person name="Taylor A."/>
            <person name="Grigoriev I.V."/>
            <person name="Nagy L.G."/>
            <person name="Martin F."/>
            <person name="Kauserud H."/>
        </authorList>
    </citation>
    <scope>NUCLEOTIDE SEQUENCE</scope>
    <source>
        <strain evidence="1">CBHHK188m</strain>
    </source>
</reference>
<feature type="non-terminal residue" evidence="1">
    <location>
        <position position="1"/>
    </location>
</feature>
<evidence type="ECO:0000313" key="1">
    <source>
        <dbReference type="EMBL" id="KAJ7776030.1"/>
    </source>
</evidence>
<dbReference type="AlphaFoldDB" id="A0AAD7K0V6"/>
<evidence type="ECO:0000313" key="2">
    <source>
        <dbReference type="Proteomes" id="UP001215280"/>
    </source>
</evidence>
<protein>
    <submittedName>
        <fullName evidence="1">Uncharacterized protein</fullName>
    </submittedName>
</protein>
<comment type="caution">
    <text evidence="1">The sequence shown here is derived from an EMBL/GenBank/DDBJ whole genome shotgun (WGS) entry which is preliminary data.</text>
</comment>
<sequence>LHAQPFDTPLPWSIGNGIVWDSHIEFPKLLTSTDSTYDHANKPVEFRGDFVLVKQHELVASRPLASESEWLRMFSTWEAGVLLLYPHRCDELHGYQQMVTELFCAVPRKPQVAIDFDDKTRFKYSRSPFRQPGSFCHASSPPPNPMKQSVVPCENWNLRCCEIDPCEHGRLHGCCTECGDSHCARDQEDCYWCLLAQR</sequence>
<dbReference type="EMBL" id="JARJLG010000013">
    <property type="protein sequence ID" value="KAJ7776030.1"/>
    <property type="molecule type" value="Genomic_DNA"/>
</dbReference>
<gene>
    <name evidence="1" type="ORF">DFH07DRAFT_706344</name>
</gene>
<organism evidence="1 2">
    <name type="scientific">Mycena maculata</name>
    <dbReference type="NCBI Taxonomy" id="230809"/>
    <lineage>
        <taxon>Eukaryota</taxon>
        <taxon>Fungi</taxon>
        <taxon>Dikarya</taxon>
        <taxon>Basidiomycota</taxon>
        <taxon>Agaricomycotina</taxon>
        <taxon>Agaricomycetes</taxon>
        <taxon>Agaricomycetidae</taxon>
        <taxon>Agaricales</taxon>
        <taxon>Marasmiineae</taxon>
        <taxon>Mycenaceae</taxon>
        <taxon>Mycena</taxon>
    </lineage>
</organism>